<accession>A0ABW4LQQ1</accession>
<dbReference type="Proteomes" id="UP001597214">
    <property type="component" value="Unassembled WGS sequence"/>
</dbReference>
<gene>
    <name evidence="1" type="ORF">ACFSCX_13015</name>
</gene>
<name>A0ABW4LQQ1_9BACI</name>
<comment type="caution">
    <text evidence="1">The sequence shown here is derived from an EMBL/GenBank/DDBJ whole genome shotgun (WGS) entry which is preliminary data.</text>
</comment>
<dbReference type="EMBL" id="JBHUEM010000020">
    <property type="protein sequence ID" value="MFD1737475.1"/>
    <property type="molecule type" value="Genomic_DNA"/>
</dbReference>
<protein>
    <submittedName>
        <fullName evidence="1">Uncharacterized protein</fullName>
    </submittedName>
</protein>
<keyword evidence="2" id="KW-1185">Reference proteome</keyword>
<sequence>MKINLLVLVSSYKEQNKNNVSTLIKTIESTIRPVEGDIIDDPGFDPGFHNGYKVVKVTLNYASNTCWVSLSPLEIEAEEISVQSYVNKLEKNGWKVVTKEELLNM</sequence>
<evidence type="ECO:0000313" key="2">
    <source>
        <dbReference type="Proteomes" id="UP001597214"/>
    </source>
</evidence>
<reference evidence="2" key="1">
    <citation type="journal article" date="2019" name="Int. J. Syst. Evol. Microbiol.">
        <title>The Global Catalogue of Microorganisms (GCM) 10K type strain sequencing project: providing services to taxonomists for standard genome sequencing and annotation.</title>
        <authorList>
            <consortium name="The Broad Institute Genomics Platform"/>
            <consortium name="The Broad Institute Genome Sequencing Center for Infectious Disease"/>
            <person name="Wu L."/>
            <person name="Ma J."/>
        </authorList>
    </citation>
    <scope>NUCLEOTIDE SEQUENCE [LARGE SCALE GENOMIC DNA]</scope>
    <source>
        <strain evidence="2">CCUG 49339</strain>
    </source>
</reference>
<evidence type="ECO:0000313" key="1">
    <source>
        <dbReference type="EMBL" id="MFD1737475.1"/>
    </source>
</evidence>
<proteinExistence type="predicted"/>
<dbReference type="RefSeq" id="WP_377928683.1">
    <property type="nucleotide sequence ID" value="NZ_JBHUEM010000020.1"/>
</dbReference>
<organism evidence="1 2">
    <name type="scientific">Bacillus salitolerans</name>
    <dbReference type="NCBI Taxonomy" id="1437434"/>
    <lineage>
        <taxon>Bacteria</taxon>
        <taxon>Bacillati</taxon>
        <taxon>Bacillota</taxon>
        <taxon>Bacilli</taxon>
        <taxon>Bacillales</taxon>
        <taxon>Bacillaceae</taxon>
        <taxon>Bacillus</taxon>
    </lineage>
</organism>